<dbReference type="PROSITE" id="PS00383">
    <property type="entry name" value="TYR_PHOSPHATASE_1"/>
    <property type="match status" value="1"/>
</dbReference>
<protein>
    <submittedName>
        <fullName evidence="2">Protein-tyrosine phosphatase</fullName>
    </submittedName>
</protein>
<dbReference type="PANTHER" id="PTHR47216:SF4">
    <property type="entry name" value="OS01G0859400 PROTEIN"/>
    <property type="match status" value="1"/>
</dbReference>
<evidence type="ECO:0000313" key="3">
    <source>
        <dbReference type="Proteomes" id="UP001519343"/>
    </source>
</evidence>
<dbReference type="PROSITE" id="PS50056">
    <property type="entry name" value="TYR_PHOSPHATASE_2"/>
    <property type="match status" value="1"/>
</dbReference>
<dbReference type="Gene3D" id="3.90.190.10">
    <property type="entry name" value="Protein tyrosine phosphatase superfamily"/>
    <property type="match status" value="1"/>
</dbReference>
<comment type="caution">
    <text evidence="2">The sequence shown here is derived from an EMBL/GenBank/DDBJ whole genome shotgun (WGS) entry which is preliminary data.</text>
</comment>
<dbReference type="RefSeq" id="WP_209810909.1">
    <property type="nucleotide sequence ID" value="NZ_JAGGKT010000008.1"/>
</dbReference>
<gene>
    <name evidence="2" type="ORF">J2Z37_002890</name>
</gene>
<feature type="domain" description="Tyrosine specific protein phosphatases" evidence="1">
    <location>
        <begin position="66"/>
        <end position="124"/>
    </location>
</feature>
<sequence>MPRVKYNTLIPRILIGSETDAQSMVDDGGCDVIIDLREEADKPAFFSNYTKWIHIKLKDHVTGQESQIQKAVAVVVEQYNQNKTIGIHCASGVCRTAAVAIGVLIELGVCRKLKEATQYVEISRTQTSLHPNLKDTLSNLYK</sequence>
<dbReference type="InterPro" id="IPR016130">
    <property type="entry name" value="Tyr_Pase_AS"/>
</dbReference>
<keyword evidence="3" id="KW-1185">Reference proteome</keyword>
<dbReference type="InterPro" id="IPR000387">
    <property type="entry name" value="Tyr_Pase_dom"/>
</dbReference>
<name>A0ABS4GRJ9_9BACL</name>
<evidence type="ECO:0000313" key="2">
    <source>
        <dbReference type="EMBL" id="MBP1932879.1"/>
    </source>
</evidence>
<evidence type="ECO:0000259" key="1">
    <source>
        <dbReference type="PROSITE" id="PS50056"/>
    </source>
</evidence>
<organism evidence="2 3">
    <name type="scientific">Ammoniphilus resinae</name>
    <dbReference type="NCBI Taxonomy" id="861532"/>
    <lineage>
        <taxon>Bacteria</taxon>
        <taxon>Bacillati</taxon>
        <taxon>Bacillota</taxon>
        <taxon>Bacilli</taxon>
        <taxon>Bacillales</taxon>
        <taxon>Paenibacillaceae</taxon>
        <taxon>Aneurinibacillus group</taxon>
        <taxon>Ammoniphilus</taxon>
    </lineage>
</organism>
<reference evidence="2 3" key="1">
    <citation type="submission" date="2021-03" db="EMBL/GenBank/DDBJ databases">
        <title>Genomic Encyclopedia of Type Strains, Phase IV (KMG-IV): sequencing the most valuable type-strain genomes for metagenomic binning, comparative biology and taxonomic classification.</title>
        <authorList>
            <person name="Goeker M."/>
        </authorList>
    </citation>
    <scope>NUCLEOTIDE SEQUENCE [LARGE SCALE GENOMIC DNA]</scope>
    <source>
        <strain evidence="2 3">DSM 24738</strain>
    </source>
</reference>
<proteinExistence type="predicted"/>
<dbReference type="Pfam" id="PF00782">
    <property type="entry name" value="DSPc"/>
    <property type="match status" value="1"/>
</dbReference>
<dbReference type="EMBL" id="JAGGKT010000008">
    <property type="protein sequence ID" value="MBP1932879.1"/>
    <property type="molecule type" value="Genomic_DNA"/>
</dbReference>
<dbReference type="InterPro" id="IPR029021">
    <property type="entry name" value="Prot-tyrosine_phosphatase-like"/>
</dbReference>
<accession>A0ABS4GRJ9</accession>
<dbReference type="SUPFAM" id="SSF52799">
    <property type="entry name" value="(Phosphotyrosine protein) phosphatases II"/>
    <property type="match status" value="1"/>
</dbReference>
<dbReference type="PANTHER" id="PTHR47216">
    <property type="match status" value="1"/>
</dbReference>
<dbReference type="Proteomes" id="UP001519343">
    <property type="component" value="Unassembled WGS sequence"/>
</dbReference>
<dbReference type="InterPro" id="IPR000340">
    <property type="entry name" value="Dual-sp_phosphatase_cat-dom"/>
</dbReference>